<gene>
    <name evidence="10" type="primary">gcvT</name>
    <name evidence="10" type="ORF">ENS59_09295</name>
</gene>
<dbReference type="InterPro" id="IPR006223">
    <property type="entry name" value="GcvT"/>
</dbReference>
<dbReference type="PANTHER" id="PTHR43757">
    <property type="entry name" value="AMINOMETHYLTRANSFERASE"/>
    <property type="match status" value="1"/>
</dbReference>
<dbReference type="GO" id="GO:0005960">
    <property type="term" value="C:glycine cleavage complex"/>
    <property type="evidence" value="ECO:0007669"/>
    <property type="project" value="InterPro"/>
</dbReference>
<evidence type="ECO:0000256" key="2">
    <source>
        <dbReference type="ARBA" id="ARBA00012616"/>
    </source>
</evidence>
<dbReference type="InterPro" id="IPR028896">
    <property type="entry name" value="GcvT/YgfZ/DmdA"/>
</dbReference>
<evidence type="ECO:0000313" key="10">
    <source>
        <dbReference type="EMBL" id="HFH29689.1"/>
    </source>
</evidence>
<dbReference type="SUPFAM" id="SSF103025">
    <property type="entry name" value="Folate-binding domain"/>
    <property type="match status" value="1"/>
</dbReference>
<evidence type="ECO:0000256" key="3">
    <source>
        <dbReference type="ARBA" id="ARBA00022576"/>
    </source>
</evidence>
<dbReference type="Pfam" id="PF08669">
    <property type="entry name" value="GCV_T_C"/>
    <property type="match status" value="1"/>
</dbReference>
<proteinExistence type="inferred from homology"/>
<evidence type="ECO:0000256" key="6">
    <source>
        <dbReference type="ARBA" id="ARBA00047665"/>
    </source>
</evidence>
<dbReference type="Pfam" id="PF01571">
    <property type="entry name" value="GCV_T"/>
    <property type="match status" value="1"/>
</dbReference>
<dbReference type="GO" id="GO:0008168">
    <property type="term" value="F:methyltransferase activity"/>
    <property type="evidence" value="ECO:0007669"/>
    <property type="project" value="UniProtKB-KW"/>
</dbReference>
<evidence type="ECO:0000256" key="7">
    <source>
        <dbReference type="PIRSR" id="PIRSR006487-1"/>
    </source>
</evidence>
<dbReference type="SUPFAM" id="SSF101790">
    <property type="entry name" value="Aminomethyltransferase beta-barrel domain"/>
    <property type="match status" value="1"/>
</dbReference>
<feature type="domain" description="Aminomethyltransferase C-terminal" evidence="9">
    <location>
        <begin position="334"/>
        <end position="411"/>
    </location>
</feature>
<dbReference type="PANTHER" id="PTHR43757:SF2">
    <property type="entry name" value="AMINOMETHYLTRANSFERASE, MITOCHONDRIAL"/>
    <property type="match status" value="1"/>
</dbReference>
<accession>A0A7C3EL48</accession>
<evidence type="ECO:0000259" key="9">
    <source>
        <dbReference type="Pfam" id="PF08669"/>
    </source>
</evidence>
<evidence type="ECO:0000256" key="1">
    <source>
        <dbReference type="ARBA" id="ARBA00008609"/>
    </source>
</evidence>
<dbReference type="GO" id="GO:0006546">
    <property type="term" value="P:glycine catabolic process"/>
    <property type="evidence" value="ECO:0007669"/>
    <property type="project" value="InterPro"/>
</dbReference>
<evidence type="ECO:0000256" key="4">
    <source>
        <dbReference type="ARBA" id="ARBA00022679"/>
    </source>
</evidence>
<dbReference type="GO" id="GO:0008483">
    <property type="term" value="F:transaminase activity"/>
    <property type="evidence" value="ECO:0007669"/>
    <property type="project" value="UniProtKB-KW"/>
</dbReference>
<feature type="domain" description="GCVT N-terminal" evidence="8">
    <location>
        <begin position="53"/>
        <end position="316"/>
    </location>
</feature>
<dbReference type="NCBIfam" id="NF001567">
    <property type="entry name" value="PRK00389.1"/>
    <property type="match status" value="1"/>
</dbReference>
<name>A0A7C3EL48_9SPIR</name>
<comment type="catalytic activity">
    <reaction evidence="6">
        <text>N(6)-[(R)-S(8)-aminomethyldihydrolipoyl]-L-lysyl-[protein] + (6S)-5,6,7,8-tetrahydrofolate = N(6)-[(R)-dihydrolipoyl]-L-lysyl-[protein] + (6R)-5,10-methylene-5,6,7,8-tetrahydrofolate + NH4(+)</text>
        <dbReference type="Rhea" id="RHEA:16945"/>
        <dbReference type="Rhea" id="RHEA-COMP:10475"/>
        <dbReference type="Rhea" id="RHEA-COMP:10492"/>
        <dbReference type="ChEBI" id="CHEBI:15636"/>
        <dbReference type="ChEBI" id="CHEBI:28938"/>
        <dbReference type="ChEBI" id="CHEBI:57453"/>
        <dbReference type="ChEBI" id="CHEBI:83100"/>
        <dbReference type="ChEBI" id="CHEBI:83143"/>
        <dbReference type="EC" id="2.1.2.10"/>
    </reaction>
</comment>
<dbReference type="InterPro" id="IPR029043">
    <property type="entry name" value="GcvT/YgfZ_C"/>
</dbReference>
<dbReference type="NCBIfam" id="TIGR00528">
    <property type="entry name" value="gcvT"/>
    <property type="match status" value="1"/>
</dbReference>
<keyword evidence="4 10" id="KW-0808">Transferase</keyword>
<comment type="similarity">
    <text evidence="1">Belongs to the GcvT family.</text>
</comment>
<dbReference type="GO" id="GO:0032259">
    <property type="term" value="P:methylation"/>
    <property type="evidence" value="ECO:0007669"/>
    <property type="project" value="UniProtKB-KW"/>
</dbReference>
<organism evidence="10">
    <name type="scientific">Gracilinema caldarium</name>
    <dbReference type="NCBI Taxonomy" id="215591"/>
    <lineage>
        <taxon>Bacteria</taxon>
        <taxon>Pseudomonadati</taxon>
        <taxon>Spirochaetota</taxon>
        <taxon>Spirochaetia</taxon>
        <taxon>Spirochaetales</taxon>
        <taxon>Breznakiellaceae</taxon>
        <taxon>Gracilinema</taxon>
    </lineage>
</organism>
<dbReference type="InterPro" id="IPR006222">
    <property type="entry name" value="GCVT_N"/>
</dbReference>
<dbReference type="EC" id="2.1.2.10" evidence="2"/>
<protein>
    <recommendedName>
        <fullName evidence="2">aminomethyltransferase</fullName>
        <ecNumber evidence="2">2.1.2.10</ecNumber>
    </recommendedName>
    <alternativeName>
        <fullName evidence="5">Glycine cleavage system T protein</fullName>
    </alternativeName>
</protein>
<dbReference type="AlphaFoldDB" id="A0A7C3EL48"/>
<reference evidence="10" key="1">
    <citation type="journal article" date="2020" name="mSystems">
        <title>Genome- and Community-Level Interaction Insights into Carbon Utilization and Element Cycling Functions of Hydrothermarchaeota in Hydrothermal Sediment.</title>
        <authorList>
            <person name="Zhou Z."/>
            <person name="Liu Y."/>
            <person name="Xu W."/>
            <person name="Pan J."/>
            <person name="Luo Z.H."/>
            <person name="Li M."/>
        </authorList>
    </citation>
    <scope>NUCLEOTIDE SEQUENCE [LARGE SCALE GENOMIC DNA]</scope>
    <source>
        <strain evidence="10">SpSt-503</strain>
    </source>
</reference>
<feature type="binding site" evidence="7">
    <location>
        <position position="247"/>
    </location>
    <ligand>
        <name>substrate</name>
    </ligand>
</feature>
<dbReference type="EMBL" id="DSVL01000284">
    <property type="protein sequence ID" value="HFH29689.1"/>
    <property type="molecule type" value="Genomic_DNA"/>
</dbReference>
<evidence type="ECO:0000259" key="8">
    <source>
        <dbReference type="Pfam" id="PF01571"/>
    </source>
</evidence>
<dbReference type="GO" id="GO:0004047">
    <property type="term" value="F:aminomethyltransferase activity"/>
    <property type="evidence" value="ECO:0007669"/>
    <property type="project" value="UniProtKB-EC"/>
</dbReference>
<keyword evidence="3" id="KW-0032">Aminotransferase</keyword>
<comment type="caution">
    <text evidence="10">The sequence shown here is derived from an EMBL/GenBank/DDBJ whole genome shotgun (WGS) entry which is preliminary data.</text>
</comment>
<sequence>MIKIGMCLFIKKLYNGYVSNVKSARLYFPTFFLPIGKNGPIIIWRLYMKTTLLHPWHEAAGARFAPFAGYDMPIQYPTGAIEEHRLTRRSLGLFDIDHMGQVMIWGSGAGEALSQLVSNRILDMKGGEARYALLLNEAGGVIDDLFIYRLAPSKTMIDPWLVVVNASNRETDVAHFKKHMAPPVEVQDISDETYMIAVQGPQAVPLIDSVTKGALSDTARFTMTEALIDGVPCKIGRTGYTGEDGAELFYPAEKAVQIWEYLLAAAKKQGIEAGPIGLAARDSLRFEAGMPLHGHEISPNITPLEALLSWACDFEKDFIGKAALLDLKSRGLSRKLVTINVKGGVPREGYPVLDQEGREIGNCVAGMYCPTTETYSANAFVPPAFAKVGTELAVSIRGSAKQAVVVQRPLYVPTYRRTK</sequence>
<dbReference type="InterPro" id="IPR027266">
    <property type="entry name" value="TrmE/GcvT-like"/>
</dbReference>
<keyword evidence="10" id="KW-0489">Methyltransferase</keyword>
<evidence type="ECO:0000256" key="5">
    <source>
        <dbReference type="ARBA" id="ARBA00031395"/>
    </source>
</evidence>
<dbReference type="Gene3D" id="3.30.1360.120">
    <property type="entry name" value="Probable tRNA modification gtpase trme, domain 1"/>
    <property type="match status" value="1"/>
</dbReference>
<dbReference type="PIRSF" id="PIRSF006487">
    <property type="entry name" value="GcvT"/>
    <property type="match status" value="1"/>
</dbReference>
<dbReference type="InterPro" id="IPR013977">
    <property type="entry name" value="GcvT_C"/>
</dbReference>